<sequence length="99" mass="11148">MFLCNNTRKVLDGVSQITGFTKKSTQTDMTQTDNINYANDLNQFYSRFDCHTFSSEQAAMHDRLSAGTGETLGIEKEDVRRVLQHTNPHKAAGPDRVKP</sequence>
<reference evidence="1 2" key="1">
    <citation type="journal article" date="2023" name="Sci. Data">
        <title>Genome assembly of the Korean intertidal mud-creeper Batillaria attramentaria.</title>
        <authorList>
            <person name="Patra A.K."/>
            <person name="Ho P.T."/>
            <person name="Jun S."/>
            <person name="Lee S.J."/>
            <person name="Kim Y."/>
            <person name="Won Y.J."/>
        </authorList>
    </citation>
    <scope>NUCLEOTIDE SEQUENCE [LARGE SCALE GENOMIC DNA]</scope>
    <source>
        <strain evidence="1">Wonlab-2016</strain>
    </source>
</reference>
<keyword evidence="2" id="KW-1185">Reference proteome</keyword>
<evidence type="ECO:0000313" key="2">
    <source>
        <dbReference type="Proteomes" id="UP001519460"/>
    </source>
</evidence>
<dbReference type="AlphaFoldDB" id="A0ABD0LDQ9"/>
<evidence type="ECO:0000313" key="1">
    <source>
        <dbReference type="EMBL" id="KAK7497452.1"/>
    </source>
</evidence>
<dbReference type="Proteomes" id="UP001519460">
    <property type="component" value="Unassembled WGS sequence"/>
</dbReference>
<dbReference type="EMBL" id="JACVVK020000058">
    <property type="protein sequence ID" value="KAK7497452.1"/>
    <property type="molecule type" value="Genomic_DNA"/>
</dbReference>
<gene>
    <name evidence="1" type="ORF">BaRGS_00011294</name>
</gene>
<name>A0ABD0LDQ9_9CAEN</name>
<organism evidence="1 2">
    <name type="scientific">Batillaria attramentaria</name>
    <dbReference type="NCBI Taxonomy" id="370345"/>
    <lineage>
        <taxon>Eukaryota</taxon>
        <taxon>Metazoa</taxon>
        <taxon>Spiralia</taxon>
        <taxon>Lophotrochozoa</taxon>
        <taxon>Mollusca</taxon>
        <taxon>Gastropoda</taxon>
        <taxon>Caenogastropoda</taxon>
        <taxon>Sorbeoconcha</taxon>
        <taxon>Cerithioidea</taxon>
        <taxon>Batillariidae</taxon>
        <taxon>Batillaria</taxon>
    </lineage>
</organism>
<accession>A0ABD0LDQ9</accession>
<protein>
    <submittedName>
        <fullName evidence="1">Uncharacterized protein</fullName>
    </submittedName>
</protein>
<comment type="caution">
    <text evidence="1">The sequence shown here is derived from an EMBL/GenBank/DDBJ whole genome shotgun (WGS) entry which is preliminary data.</text>
</comment>
<proteinExistence type="predicted"/>